<evidence type="ECO:0000313" key="8">
    <source>
        <dbReference type="EMBL" id="QBK03801.1"/>
    </source>
</evidence>
<evidence type="ECO:0000256" key="2">
    <source>
        <dbReference type="ARBA" id="ARBA00022475"/>
    </source>
</evidence>
<feature type="transmembrane region" description="Helical" evidence="6">
    <location>
        <begin position="312"/>
        <end position="337"/>
    </location>
</feature>
<feature type="transmembrane region" description="Helical" evidence="6">
    <location>
        <begin position="48"/>
        <end position="66"/>
    </location>
</feature>
<evidence type="ECO:0000256" key="1">
    <source>
        <dbReference type="ARBA" id="ARBA00004651"/>
    </source>
</evidence>
<name>A0A4P6UKB3_9BURK</name>
<dbReference type="PROSITE" id="PS50850">
    <property type="entry name" value="MFS"/>
    <property type="match status" value="1"/>
</dbReference>
<dbReference type="KEGG" id="hgr:DW355_02555"/>
<evidence type="ECO:0000256" key="5">
    <source>
        <dbReference type="ARBA" id="ARBA00023136"/>
    </source>
</evidence>
<feature type="transmembrane region" description="Helical" evidence="6">
    <location>
        <begin position="101"/>
        <end position="119"/>
    </location>
</feature>
<evidence type="ECO:0000256" key="4">
    <source>
        <dbReference type="ARBA" id="ARBA00022989"/>
    </source>
</evidence>
<dbReference type="Proteomes" id="UP000292939">
    <property type="component" value="Chromosome"/>
</dbReference>
<dbReference type="PANTHER" id="PTHR43124:SF3">
    <property type="entry name" value="CHLORAMPHENICOL EFFLUX PUMP RV0191"/>
    <property type="match status" value="1"/>
</dbReference>
<feature type="transmembrane region" description="Helical" evidence="6">
    <location>
        <begin position="380"/>
        <end position="402"/>
    </location>
</feature>
<dbReference type="GO" id="GO:0005886">
    <property type="term" value="C:plasma membrane"/>
    <property type="evidence" value="ECO:0007669"/>
    <property type="project" value="UniProtKB-SubCell"/>
</dbReference>
<keyword evidence="2" id="KW-1003">Cell membrane</keyword>
<dbReference type="SUPFAM" id="SSF103473">
    <property type="entry name" value="MFS general substrate transporter"/>
    <property type="match status" value="1"/>
</dbReference>
<feature type="transmembrane region" description="Helical" evidence="6">
    <location>
        <begin position="220"/>
        <end position="241"/>
    </location>
</feature>
<comment type="subcellular location">
    <subcellularLocation>
        <location evidence="1">Cell membrane</location>
        <topology evidence="1">Multi-pass membrane protein</topology>
    </subcellularLocation>
</comment>
<feature type="transmembrane region" description="Helical" evidence="6">
    <location>
        <begin position="286"/>
        <end position="306"/>
    </location>
</feature>
<proteinExistence type="predicted"/>
<dbReference type="Pfam" id="PF07690">
    <property type="entry name" value="MFS_1"/>
    <property type="match status" value="1"/>
</dbReference>
<dbReference type="InterPro" id="IPR020846">
    <property type="entry name" value="MFS_dom"/>
</dbReference>
<sequence>MLVTNRRQAIWIFLAFAFAYFFSALIRAATATLSPTLTQEFQLGARDLGLLAGGYFLGFAAMQLPLGRWLDRHGPRTVILGFTAVAVGGCAMFALSTGFAALLLARVLCGVGLAAGLMAPMTGYRRWFTPATQMRANSWMLMTGSMGMVASTLPVQWLLPVYGWRPLFWGLAVLLLLAMVVIAWKTPDWQLSPVQSSPASRSGRYGDVLRHPYFRRLTPLGFFNYGSLLAVQTLWAVPWMMQVGGYTARQAATGLFGINLCMLTAFWLWGLLLPRLTRRGVEVERLIAWGVPASLSMLALLVVAGPSMGVHAAWLLALFCLCSSVLSLAQPAVGLAFAPELAGRALSAYNLVIFGGVFVVQWGIGLLVDALRALDWTGVQAYRGAFGVMLGCNLLSYVWFLWRKAPRATEIP</sequence>
<dbReference type="InterPro" id="IPR011701">
    <property type="entry name" value="MFS"/>
</dbReference>
<keyword evidence="5 6" id="KW-0472">Membrane</keyword>
<organism evidence="8 9">
    <name type="scientific">Hylemonella gracilis</name>
    <dbReference type="NCBI Taxonomy" id="80880"/>
    <lineage>
        <taxon>Bacteria</taxon>
        <taxon>Pseudomonadati</taxon>
        <taxon>Pseudomonadota</taxon>
        <taxon>Betaproteobacteria</taxon>
        <taxon>Burkholderiales</taxon>
        <taxon>Comamonadaceae</taxon>
        <taxon>Hylemonella</taxon>
    </lineage>
</organism>
<dbReference type="InterPro" id="IPR050189">
    <property type="entry name" value="MFS_Efflux_Transporters"/>
</dbReference>
<dbReference type="AlphaFoldDB" id="A0A4P6UKB3"/>
<dbReference type="InterPro" id="IPR036259">
    <property type="entry name" value="MFS_trans_sf"/>
</dbReference>
<dbReference type="PANTHER" id="PTHR43124">
    <property type="entry name" value="PURINE EFFLUX PUMP PBUE"/>
    <property type="match status" value="1"/>
</dbReference>
<evidence type="ECO:0000259" key="7">
    <source>
        <dbReference type="PROSITE" id="PS50850"/>
    </source>
</evidence>
<feature type="domain" description="Major facilitator superfamily (MFS) profile" evidence="7">
    <location>
        <begin position="12"/>
        <end position="408"/>
    </location>
</feature>
<dbReference type="EMBL" id="CP031395">
    <property type="protein sequence ID" value="QBK03801.1"/>
    <property type="molecule type" value="Genomic_DNA"/>
</dbReference>
<protein>
    <submittedName>
        <fullName evidence="8">MFS transporter</fullName>
    </submittedName>
</protein>
<feature type="transmembrane region" description="Helical" evidence="6">
    <location>
        <begin position="166"/>
        <end position="184"/>
    </location>
</feature>
<dbReference type="GO" id="GO:0022857">
    <property type="term" value="F:transmembrane transporter activity"/>
    <property type="evidence" value="ECO:0007669"/>
    <property type="project" value="InterPro"/>
</dbReference>
<dbReference type="OrthoDB" id="5291895at2"/>
<dbReference type="RefSeq" id="WP_131277794.1">
    <property type="nucleotide sequence ID" value="NZ_CP031395.1"/>
</dbReference>
<feature type="transmembrane region" description="Helical" evidence="6">
    <location>
        <begin position="9"/>
        <end position="28"/>
    </location>
</feature>
<evidence type="ECO:0000256" key="3">
    <source>
        <dbReference type="ARBA" id="ARBA00022692"/>
    </source>
</evidence>
<evidence type="ECO:0000256" key="6">
    <source>
        <dbReference type="SAM" id="Phobius"/>
    </source>
</evidence>
<feature type="transmembrane region" description="Helical" evidence="6">
    <location>
        <begin position="78"/>
        <end position="95"/>
    </location>
</feature>
<keyword evidence="3 6" id="KW-0812">Transmembrane</keyword>
<feature type="transmembrane region" description="Helical" evidence="6">
    <location>
        <begin position="139"/>
        <end position="160"/>
    </location>
</feature>
<dbReference type="Gene3D" id="1.20.1250.20">
    <property type="entry name" value="MFS general substrate transporter like domains"/>
    <property type="match status" value="1"/>
</dbReference>
<reference evidence="8 9" key="1">
    <citation type="submission" date="2018-07" db="EMBL/GenBank/DDBJ databases">
        <title>Exploring interactions and the metabolic potential of the ultra-small soil bacteria Hylemonella gracilis.</title>
        <authorList>
            <person name="Tyc O."/>
            <person name="Kulkarni P."/>
            <person name="Gawehns F."/>
            <person name="Hundscheid M."/>
            <person name="Zweers H."/>
            <person name="Garbeva P."/>
        </authorList>
    </citation>
    <scope>NUCLEOTIDE SEQUENCE [LARGE SCALE GENOMIC DNA]</scope>
    <source>
        <strain evidence="8 9">NS1</strain>
    </source>
</reference>
<keyword evidence="4 6" id="KW-1133">Transmembrane helix</keyword>
<feature type="transmembrane region" description="Helical" evidence="6">
    <location>
        <begin position="253"/>
        <end position="274"/>
    </location>
</feature>
<gene>
    <name evidence="8" type="ORF">DW355_02555</name>
</gene>
<feature type="transmembrane region" description="Helical" evidence="6">
    <location>
        <begin position="349"/>
        <end position="368"/>
    </location>
</feature>
<accession>A0A4P6UKB3</accession>
<evidence type="ECO:0000313" key="9">
    <source>
        <dbReference type="Proteomes" id="UP000292939"/>
    </source>
</evidence>